<dbReference type="OrthoDB" id="2970680at2"/>
<dbReference type="RefSeq" id="WP_091610849.1">
    <property type="nucleotide sequence ID" value="NZ_FNNC01000001.1"/>
</dbReference>
<dbReference type="Proteomes" id="UP000199488">
    <property type="component" value="Unassembled WGS sequence"/>
</dbReference>
<name>A0A1H2R2T6_9BACI</name>
<organism evidence="1 2">
    <name type="scientific">Marinococcus luteus</name>
    <dbReference type="NCBI Taxonomy" id="1122204"/>
    <lineage>
        <taxon>Bacteria</taxon>
        <taxon>Bacillati</taxon>
        <taxon>Bacillota</taxon>
        <taxon>Bacilli</taxon>
        <taxon>Bacillales</taxon>
        <taxon>Bacillaceae</taxon>
        <taxon>Marinococcus</taxon>
    </lineage>
</organism>
<proteinExistence type="predicted"/>
<dbReference type="AlphaFoldDB" id="A0A1H2R2T6"/>
<sequence>MNKLKTFTSTDWTMLALFAFALLFLVYSADASITPDTLGGTETDRSAEIVHEQEHPVLKDRPGYQEQPWERTVSFDAPGE</sequence>
<accession>A0A1H2R2T6</accession>
<evidence type="ECO:0000313" key="2">
    <source>
        <dbReference type="Proteomes" id="UP000199488"/>
    </source>
</evidence>
<gene>
    <name evidence="1" type="ORF">SAMN05421781_0560</name>
</gene>
<dbReference type="STRING" id="1122204.SAMN05421781_0560"/>
<reference evidence="1 2" key="1">
    <citation type="submission" date="2016-10" db="EMBL/GenBank/DDBJ databases">
        <authorList>
            <person name="de Groot N.N."/>
        </authorList>
    </citation>
    <scope>NUCLEOTIDE SEQUENCE [LARGE SCALE GENOMIC DNA]</scope>
    <source>
        <strain evidence="1 2">DSM 23126</strain>
    </source>
</reference>
<protein>
    <submittedName>
        <fullName evidence="1">Uncharacterized protein</fullName>
    </submittedName>
</protein>
<keyword evidence="2" id="KW-1185">Reference proteome</keyword>
<evidence type="ECO:0000313" key="1">
    <source>
        <dbReference type="EMBL" id="SDW13450.1"/>
    </source>
</evidence>
<dbReference type="EMBL" id="FNNC01000001">
    <property type="protein sequence ID" value="SDW13450.1"/>
    <property type="molecule type" value="Genomic_DNA"/>
</dbReference>